<keyword evidence="4" id="KW-1185">Reference proteome</keyword>
<dbReference type="PANTHER" id="PTHR22198">
    <property type="entry name" value="FERM DOMAIN-CONTAINING PROTEIN"/>
    <property type="match status" value="1"/>
</dbReference>
<dbReference type="InterPro" id="IPR055577">
    <property type="entry name" value="DUF7153"/>
</dbReference>
<evidence type="ECO:0000313" key="4">
    <source>
        <dbReference type="Proteomes" id="UP001461498"/>
    </source>
</evidence>
<feature type="region of interest" description="Disordered" evidence="1">
    <location>
        <begin position="95"/>
        <end position="121"/>
    </location>
</feature>
<feature type="domain" description="DUF7153" evidence="2">
    <location>
        <begin position="235"/>
        <end position="410"/>
    </location>
</feature>
<evidence type="ECO:0000256" key="1">
    <source>
        <dbReference type="SAM" id="MobiDB-lite"/>
    </source>
</evidence>
<evidence type="ECO:0000313" key="3">
    <source>
        <dbReference type="EMBL" id="KAK9498576.1"/>
    </source>
</evidence>
<feature type="region of interest" description="Disordered" evidence="1">
    <location>
        <begin position="12"/>
        <end position="32"/>
    </location>
</feature>
<dbReference type="PANTHER" id="PTHR22198:SF1">
    <property type="entry name" value="FERM DOMAIN-CONTAINING PROTEIN"/>
    <property type="match status" value="1"/>
</dbReference>
<dbReference type="Proteomes" id="UP001461498">
    <property type="component" value="Unassembled WGS sequence"/>
</dbReference>
<dbReference type="EMBL" id="JAPXFL010000012">
    <property type="protein sequence ID" value="KAK9498576.1"/>
    <property type="molecule type" value="Genomic_DNA"/>
</dbReference>
<sequence>MNILFRKNFSGEGSSVGGSKERFGKAGGRGARKIKASGARNRNTALDDHYGLRTHIFLSPAFTPDFDDDYDCGGGGSIQGGLTSSRSSLQFKFNLQPRRKPSGPQKSDFGDPMVSFNDDNQGYAARTSKPISLHPVPKADIGELKSLDKDCFIIPVASVDRFLPAGVPMPLIETKQSQLSVVEVDDPKLCVLIHLMTQMEPIEPILESPLSMPLVKQKSTACDLLTEMGASRTATEGMLLANLEKNAEFPFISYYVINKAQTDPSEFFHRCRTASLRKFDPKCLRYTAVHTFDLFNEVATIARPPLDPTSKRPSSNATGFIVSVYKVFEGDDREKFEKNWLYWTGARMIYRSLPKSVGLKRITLHKSVSNGDKLYLLLVECSNFLHDLTAAAMLIPALRARLCGYTGLYRTTAVF</sequence>
<accession>A0AAW1CI41</accession>
<gene>
    <name evidence="3" type="ORF">O3M35_003177</name>
</gene>
<protein>
    <recommendedName>
        <fullName evidence="2">DUF7153 domain-containing protein</fullName>
    </recommendedName>
</protein>
<evidence type="ECO:0000259" key="2">
    <source>
        <dbReference type="Pfam" id="PF23672"/>
    </source>
</evidence>
<reference evidence="3 4" key="1">
    <citation type="submission" date="2022-12" db="EMBL/GenBank/DDBJ databases">
        <title>Chromosome-level genome assembly of true bugs.</title>
        <authorList>
            <person name="Ma L."/>
            <person name="Li H."/>
        </authorList>
    </citation>
    <scope>NUCLEOTIDE SEQUENCE [LARGE SCALE GENOMIC DNA]</scope>
    <source>
        <strain evidence="3">Lab_2022b</strain>
    </source>
</reference>
<proteinExistence type="predicted"/>
<name>A0AAW1CI41_9HEMI</name>
<dbReference type="AlphaFoldDB" id="A0AAW1CI41"/>
<organism evidence="3 4">
    <name type="scientific">Rhynocoris fuscipes</name>
    <dbReference type="NCBI Taxonomy" id="488301"/>
    <lineage>
        <taxon>Eukaryota</taxon>
        <taxon>Metazoa</taxon>
        <taxon>Ecdysozoa</taxon>
        <taxon>Arthropoda</taxon>
        <taxon>Hexapoda</taxon>
        <taxon>Insecta</taxon>
        <taxon>Pterygota</taxon>
        <taxon>Neoptera</taxon>
        <taxon>Paraneoptera</taxon>
        <taxon>Hemiptera</taxon>
        <taxon>Heteroptera</taxon>
        <taxon>Panheteroptera</taxon>
        <taxon>Cimicomorpha</taxon>
        <taxon>Reduviidae</taxon>
        <taxon>Harpactorinae</taxon>
        <taxon>Harpactorini</taxon>
        <taxon>Rhynocoris</taxon>
    </lineage>
</organism>
<comment type="caution">
    <text evidence="3">The sequence shown here is derived from an EMBL/GenBank/DDBJ whole genome shotgun (WGS) entry which is preliminary data.</text>
</comment>
<dbReference type="Pfam" id="PF23672">
    <property type="entry name" value="DUF7153"/>
    <property type="match status" value="1"/>
</dbReference>